<dbReference type="Proteomes" id="UP000504636">
    <property type="component" value="Unplaced"/>
</dbReference>
<reference evidence="2 4" key="1">
    <citation type="journal article" date="2020" name="Stud. Mycol.">
        <title>101 Dothideomycetes genomes: a test case for predicting lifestyles and emergence of pathogens.</title>
        <authorList>
            <person name="Haridas S."/>
            <person name="Albert R."/>
            <person name="Binder M."/>
            <person name="Bloem J."/>
            <person name="Labutti K."/>
            <person name="Salamov A."/>
            <person name="Andreopoulos B."/>
            <person name="Baker S."/>
            <person name="Barry K."/>
            <person name="Bills G."/>
            <person name="Bluhm B."/>
            <person name="Cannon C."/>
            <person name="Castanera R."/>
            <person name="Culley D."/>
            <person name="Daum C."/>
            <person name="Ezra D."/>
            <person name="Gonzalez J."/>
            <person name="Henrissat B."/>
            <person name="Kuo A."/>
            <person name="Liang C."/>
            <person name="Lipzen A."/>
            <person name="Lutzoni F."/>
            <person name="Magnuson J."/>
            <person name="Mondo S."/>
            <person name="Nolan M."/>
            <person name="Ohm R."/>
            <person name="Pangilinan J."/>
            <person name="Park H.-J."/>
            <person name="Ramirez L."/>
            <person name="Alfaro M."/>
            <person name="Sun H."/>
            <person name="Tritt A."/>
            <person name="Yoshinaga Y."/>
            <person name="Zwiers L.-H."/>
            <person name="Turgeon B."/>
            <person name="Goodwin S."/>
            <person name="Spatafora J."/>
            <person name="Crous P."/>
            <person name="Grigoriev I."/>
        </authorList>
    </citation>
    <scope>NUCLEOTIDE SEQUENCE</scope>
    <source>
        <strain evidence="2 4">CBS 304.34</strain>
    </source>
</reference>
<evidence type="ECO:0000313" key="2">
    <source>
        <dbReference type="EMBL" id="KAF2804844.1"/>
    </source>
</evidence>
<dbReference type="AlphaFoldDB" id="A0A6A6YA23"/>
<proteinExistence type="predicted"/>
<evidence type="ECO:0000256" key="1">
    <source>
        <dbReference type="SAM" id="MobiDB-lite"/>
    </source>
</evidence>
<keyword evidence="3" id="KW-1185">Reference proteome</keyword>
<reference evidence="4" key="3">
    <citation type="submission" date="2025-04" db="UniProtKB">
        <authorList>
            <consortium name="RefSeq"/>
        </authorList>
    </citation>
    <scope>IDENTIFICATION</scope>
    <source>
        <strain evidence="4">CBS 304.34</strain>
    </source>
</reference>
<evidence type="ECO:0000313" key="3">
    <source>
        <dbReference type="Proteomes" id="UP000504636"/>
    </source>
</evidence>
<protein>
    <submittedName>
        <fullName evidence="2 4">Uncharacterized protein</fullName>
    </submittedName>
</protein>
<reference evidence="4" key="2">
    <citation type="submission" date="2020-04" db="EMBL/GenBank/DDBJ databases">
        <authorList>
            <consortium name="NCBI Genome Project"/>
        </authorList>
    </citation>
    <scope>NUCLEOTIDE SEQUENCE</scope>
    <source>
        <strain evidence="4">CBS 304.34</strain>
    </source>
</reference>
<evidence type="ECO:0000313" key="4">
    <source>
        <dbReference type="RefSeq" id="XP_033571808.1"/>
    </source>
</evidence>
<dbReference type="RefSeq" id="XP_033571808.1">
    <property type="nucleotide sequence ID" value="XM_033712717.1"/>
</dbReference>
<feature type="region of interest" description="Disordered" evidence="1">
    <location>
        <begin position="1"/>
        <end position="23"/>
    </location>
</feature>
<sequence length="107" mass="11676">MANSRPTCSSPPAPRRPFSKGRTNQCRLRVSQPHCCPSSPSFLSCEPGRVRWPPLYLTLALALSPCQTRRPDTPHSLVQLIPLAILATSKTSLDASHSDFGMLCCCP</sequence>
<dbReference type="EMBL" id="MU003711">
    <property type="protein sequence ID" value="KAF2804844.1"/>
    <property type="molecule type" value="Genomic_DNA"/>
</dbReference>
<dbReference type="GeneID" id="54453610"/>
<accession>A0A6A6YA23</accession>
<gene>
    <name evidence="2 4" type="ORF">BDZ99DRAFT_144183</name>
</gene>
<organism evidence="2">
    <name type="scientific">Mytilinidion resinicola</name>
    <dbReference type="NCBI Taxonomy" id="574789"/>
    <lineage>
        <taxon>Eukaryota</taxon>
        <taxon>Fungi</taxon>
        <taxon>Dikarya</taxon>
        <taxon>Ascomycota</taxon>
        <taxon>Pezizomycotina</taxon>
        <taxon>Dothideomycetes</taxon>
        <taxon>Pleosporomycetidae</taxon>
        <taxon>Mytilinidiales</taxon>
        <taxon>Mytilinidiaceae</taxon>
        <taxon>Mytilinidion</taxon>
    </lineage>
</organism>
<name>A0A6A6YA23_9PEZI</name>